<gene>
    <name evidence="2" type="ORF">BUALT_Bualt12G0041800</name>
</gene>
<reference evidence="2" key="1">
    <citation type="submission" date="2019-10" db="EMBL/GenBank/DDBJ databases">
        <authorList>
            <person name="Zhang R."/>
            <person name="Pan Y."/>
            <person name="Wang J."/>
            <person name="Ma R."/>
            <person name="Yu S."/>
        </authorList>
    </citation>
    <scope>NUCLEOTIDE SEQUENCE</scope>
    <source>
        <strain evidence="2">LA-IB0</strain>
        <tissue evidence="2">Leaf</tissue>
    </source>
</reference>
<dbReference type="Pfam" id="PF25019">
    <property type="entry name" value="LRR_R13L1-DRL21"/>
    <property type="match status" value="1"/>
</dbReference>
<accession>A0AAV6WTD2</accession>
<sequence>MDSLRGSLSIKNIENVTNKKDTKEAKLDTKPYLNKLRLLWEELEDDLDREAQDRLMDKQAQVLVNLRPHRNLKELEIRNYGGMRCPDWLSDSCSKFTRIHLQGLGYCTILPSFGQLPLLKSLNVGEMHALKCVDYEFYGDGNGVKFPSPEFLKVYQMAELVRWKGSNGSICMPCLTTFSIDDCPKLVRFPSYLRSLPQSNINRCPGL</sequence>
<dbReference type="SUPFAM" id="SSF52058">
    <property type="entry name" value="L domain-like"/>
    <property type="match status" value="1"/>
</dbReference>
<keyword evidence="3" id="KW-1185">Reference proteome</keyword>
<organism evidence="2 3">
    <name type="scientific">Buddleja alternifolia</name>
    <dbReference type="NCBI Taxonomy" id="168488"/>
    <lineage>
        <taxon>Eukaryota</taxon>
        <taxon>Viridiplantae</taxon>
        <taxon>Streptophyta</taxon>
        <taxon>Embryophyta</taxon>
        <taxon>Tracheophyta</taxon>
        <taxon>Spermatophyta</taxon>
        <taxon>Magnoliopsida</taxon>
        <taxon>eudicotyledons</taxon>
        <taxon>Gunneridae</taxon>
        <taxon>Pentapetalae</taxon>
        <taxon>asterids</taxon>
        <taxon>lamiids</taxon>
        <taxon>Lamiales</taxon>
        <taxon>Scrophulariaceae</taxon>
        <taxon>Buddlejeae</taxon>
        <taxon>Buddleja</taxon>
    </lineage>
</organism>
<comment type="caution">
    <text evidence="2">The sequence shown here is derived from an EMBL/GenBank/DDBJ whole genome shotgun (WGS) entry which is preliminary data.</text>
</comment>
<dbReference type="PANTHER" id="PTHR47186:SF3">
    <property type="entry name" value="OS09G0267800 PROTEIN"/>
    <property type="match status" value="1"/>
</dbReference>
<dbReference type="EMBL" id="WHWC01000012">
    <property type="protein sequence ID" value="KAG8372200.1"/>
    <property type="molecule type" value="Genomic_DNA"/>
</dbReference>
<protein>
    <recommendedName>
        <fullName evidence="1">R13L1/DRL21-like LRR repeat region domain-containing protein</fullName>
    </recommendedName>
</protein>
<proteinExistence type="predicted"/>
<evidence type="ECO:0000259" key="1">
    <source>
        <dbReference type="Pfam" id="PF25019"/>
    </source>
</evidence>
<feature type="domain" description="R13L1/DRL21-like LRR repeat region" evidence="1">
    <location>
        <begin position="1"/>
        <end position="127"/>
    </location>
</feature>
<evidence type="ECO:0000313" key="2">
    <source>
        <dbReference type="EMBL" id="KAG8372200.1"/>
    </source>
</evidence>
<dbReference type="InterPro" id="IPR032675">
    <property type="entry name" value="LRR_dom_sf"/>
</dbReference>
<dbReference type="Gene3D" id="3.80.10.10">
    <property type="entry name" value="Ribonuclease Inhibitor"/>
    <property type="match status" value="1"/>
</dbReference>
<dbReference type="InterPro" id="IPR056789">
    <property type="entry name" value="LRR_R13L1-DRL21"/>
</dbReference>
<dbReference type="AlphaFoldDB" id="A0AAV6WTD2"/>
<dbReference type="Proteomes" id="UP000826271">
    <property type="component" value="Unassembled WGS sequence"/>
</dbReference>
<dbReference type="PANTHER" id="PTHR47186">
    <property type="entry name" value="LEUCINE-RICH REPEAT-CONTAINING PROTEIN 57"/>
    <property type="match status" value="1"/>
</dbReference>
<name>A0AAV6WTD2_9LAMI</name>
<evidence type="ECO:0000313" key="3">
    <source>
        <dbReference type="Proteomes" id="UP000826271"/>
    </source>
</evidence>